<accession>A0A9Q9D651</accession>
<dbReference type="Proteomes" id="UP001056730">
    <property type="component" value="Chromosome"/>
</dbReference>
<protein>
    <submittedName>
        <fullName evidence="1">Uncharacterized protein</fullName>
    </submittedName>
</protein>
<dbReference type="EMBL" id="CP086395">
    <property type="protein sequence ID" value="USJ19541.1"/>
    <property type="molecule type" value="Genomic_DNA"/>
</dbReference>
<dbReference type="KEGG" id="lfo:LMK00_06810"/>
<evidence type="ECO:0000313" key="1">
    <source>
        <dbReference type="EMBL" id="USJ19541.1"/>
    </source>
</evidence>
<gene>
    <name evidence="1" type="ORF">LMK00_06810</name>
</gene>
<organism evidence="1 2">
    <name type="scientific">Lactococcus formosensis</name>
    <dbReference type="NCBI Taxonomy" id="1281486"/>
    <lineage>
        <taxon>Bacteria</taxon>
        <taxon>Bacillati</taxon>
        <taxon>Bacillota</taxon>
        <taxon>Bacilli</taxon>
        <taxon>Lactobacillales</taxon>
        <taxon>Streptococcaceae</taxon>
        <taxon>Lactococcus</taxon>
    </lineage>
</organism>
<proteinExistence type="predicted"/>
<dbReference type="RefSeq" id="WP_153925004.1">
    <property type="nucleotide sequence ID" value="NZ_CP086395.1"/>
</dbReference>
<sequence length="61" mass="7312">MAYSKAQNEANKKFAKENPEWKKYTNYKNWAKGFIRNHATKEDLEMIIEMAQEKLKESNED</sequence>
<dbReference type="AlphaFoldDB" id="A0A9Q9D651"/>
<reference evidence="1" key="1">
    <citation type="journal article" date="2022" name="Front. Microbiol.">
        <title>Feed Insects as a Reservoir of Granadaene-Producing Lactococci.</title>
        <authorList>
            <person name="Neuzil-Bunesova V."/>
            <person name="Ramirez Garcia A."/>
            <person name="Modrackova N."/>
            <person name="Makovska M."/>
            <person name="Sabolova M."/>
            <person name="Sproer C."/>
            <person name="Bunk B."/>
            <person name="Blom J."/>
            <person name="Schwab C."/>
        </authorList>
    </citation>
    <scope>NUCLEOTIDE SEQUENCE</scope>
    <source>
        <strain evidence="1">I4/6O</strain>
    </source>
</reference>
<evidence type="ECO:0000313" key="2">
    <source>
        <dbReference type="Proteomes" id="UP001056730"/>
    </source>
</evidence>
<name>A0A9Q9D651_9LACT</name>